<evidence type="ECO:0000313" key="5">
    <source>
        <dbReference type="Proteomes" id="UP000232688"/>
    </source>
</evidence>
<sequence>MACTSSTQQREQPVGTESETPGRETSLNEQPAGTGPVEAPSIGGATNENNNGEREARPAKKKKKSKKSKLNRERMIRAEQQRIYLIERNKINDLREKFVIVGPAGNVYTVTIAHLPDCNCPDFTKGFLCKHIFFVYLKVLGVNRDSTLIYQKALLSKELRSIFTNARPSWPSNTV</sequence>
<feature type="compositionally biased region" description="Polar residues" evidence="2">
    <location>
        <begin position="1"/>
        <end position="31"/>
    </location>
</feature>
<feature type="domain" description="SWIM-type" evidence="3">
    <location>
        <begin position="108"/>
        <end position="140"/>
    </location>
</feature>
<dbReference type="InterPro" id="IPR039903">
    <property type="entry name" value="Zswim2"/>
</dbReference>
<name>A0A2N0RDX2_9GLOM</name>
<gene>
    <name evidence="4" type="ORF">RhiirA1_276160</name>
</gene>
<feature type="compositionally biased region" description="Basic residues" evidence="2">
    <location>
        <begin position="59"/>
        <end position="69"/>
    </location>
</feature>
<keyword evidence="1" id="KW-0862">Zinc</keyword>
<evidence type="ECO:0000256" key="2">
    <source>
        <dbReference type="SAM" id="MobiDB-lite"/>
    </source>
</evidence>
<keyword evidence="1" id="KW-0479">Metal-binding</keyword>
<reference evidence="4 5" key="1">
    <citation type="submission" date="2017-10" db="EMBL/GenBank/DDBJ databases">
        <title>Extensive intraspecific genome diversity in a model arbuscular mycorrhizal fungus.</title>
        <authorList>
            <person name="Chen E.C.H."/>
            <person name="Morin E."/>
            <person name="Baudet D."/>
            <person name="Noel J."/>
            <person name="Ndikumana S."/>
            <person name="Charron P."/>
            <person name="St-Onge C."/>
            <person name="Giorgi J."/>
            <person name="Grigoriev I.V."/>
            <person name="Roux C."/>
            <person name="Martin F.M."/>
            <person name="Corradi N."/>
        </authorList>
    </citation>
    <scope>NUCLEOTIDE SEQUENCE [LARGE SCALE GENOMIC DNA]</scope>
    <source>
        <strain evidence="4 5">A1</strain>
    </source>
</reference>
<evidence type="ECO:0000256" key="1">
    <source>
        <dbReference type="PROSITE-ProRule" id="PRU00325"/>
    </source>
</evidence>
<dbReference type="VEuPathDB" id="FungiDB:RhiirFUN_005530"/>
<organism evidence="4 5">
    <name type="scientific">Rhizophagus irregularis</name>
    <dbReference type="NCBI Taxonomy" id="588596"/>
    <lineage>
        <taxon>Eukaryota</taxon>
        <taxon>Fungi</taxon>
        <taxon>Fungi incertae sedis</taxon>
        <taxon>Mucoromycota</taxon>
        <taxon>Glomeromycotina</taxon>
        <taxon>Glomeromycetes</taxon>
        <taxon>Glomerales</taxon>
        <taxon>Glomeraceae</taxon>
        <taxon>Rhizophagus</taxon>
    </lineage>
</organism>
<dbReference type="PANTHER" id="PTHR21540">
    <property type="entry name" value="RING FINGER AND SWIM DOMAIN-CONTAINING PROTEIN 2"/>
    <property type="match status" value="1"/>
</dbReference>
<protein>
    <recommendedName>
        <fullName evidence="3">SWIM-type domain-containing protein</fullName>
    </recommendedName>
</protein>
<reference evidence="4 5" key="2">
    <citation type="submission" date="2017-10" db="EMBL/GenBank/DDBJ databases">
        <title>Genome analyses suggest a sexual origin of heterokaryosis in a supposedly ancient asexual fungus.</title>
        <authorList>
            <person name="Corradi N."/>
            <person name="Sedzielewska K."/>
            <person name="Noel J."/>
            <person name="Charron P."/>
            <person name="Farinelli L."/>
            <person name="Marton T."/>
            <person name="Kruger M."/>
            <person name="Pelin A."/>
            <person name="Brachmann A."/>
            <person name="Corradi N."/>
        </authorList>
    </citation>
    <scope>NUCLEOTIDE SEQUENCE [LARGE SCALE GENOMIC DNA]</scope>
    <source>
        <strain evidence="4 5">A1</strain>
    </source>
</reference>
<dbReference type="InterPro" id="IPR007527">
    <property type="entry name" value="Znf_SWIM"/>
</dbReference>
<evidence type="ECO:0000259" key="3">
    <source>
        <dbReference type="PROSITE" id="PS50966"/>
    </source>
</evidence>
<dbReference type="Proteomes" id="UP000232688">
    <property type="component" value="Unassembled WGS sequence"/>
</dbReference>
<dbReference type="Pfam" id="PF04434">
    <property type="entry name" value="SWIM"/>
    <property type="match status" value="1"/>
</dbReference>
<accession>A0A2N0RDX2</accession>
<feature type="region of interest" description="Disordered" evidence="2">
    <location>
        <begin position="1"/>
        <end position="73"/>
    </location>
</feature>
<dbReference type="AlphaFoldDB" id="A0A2N0RDX2"/>
<dbReference type="PROSITE" id="PS50966">
    <property type="entry name" value="ZF_SWIM"/>
    <property type="match status" value="1"/>
</dbReference>
<dbReference type="PANTHER" id="PTHR21540:SF0">
    <property type="entry name" value="PHD FAMILY PROTEIN"/>
    <property type="match status" value="1"/>
</dbReference>
<dbReference type="GO" id="GO:0008270">
    <property type="term" value="F:zinc ion binding"/>
    <property type="evidence" value="ECO:0007669"/>
    <property type="project" value="UniProtKB-KW"/>
</dbReference>
<evidence type="ECO:0000313" key="4">
    <source>
        <dbReference type="EMBL" id="PKC61501.1"/>
    </source>
</evidence>
<dbReference type="EMBL" id="LLXH01000976">
    <property type="protein sequence ID" value="PKC61501.1"/>
    <property type="molecule type" value="Genomic_DNA"/>
</dbReference>
<dbReference type="VEuPathDB" id="FungiDB:RhiirA1_276160"/>
<keyword evidence="1" id="KW-0863">Zinc-finger</keyword>
<dbReference type="GO" id="GO:0061630">
    <property type="term" value="F:ubiquitin protein ligase activity"/>
    <property type="evidence" value="ECO:0007669"/>
    <property type="project" value="InterPro"/>
</dbReference>
<proteinExistence type="predicted"/>
<comment type="caution">
    <text evidence="4">The sequence shown here is derived from an EMBL/GenBank/DDBJ whole genome shotgun (WGS) entry which is preliminary data.</text>
</comment>
<dbReference type="VEuPathDB" id="FungiDB:FUN_005835"/>